<evidence type="ECO:0000256" key="1">
    <source>
        <dbReference type="SAM" id="Phobius"/>
    </source>
</evidence>
<dbReference type="Proteomes" id="UP001177080">
    <property type="component" value="Unassembled WGS sequence"/>
</dbReference>
<sequence length="50" mass="5252">MANKKNSRKTVAIAAAVPQSKPQLPIPALLLRVGLILAAAGIVQQFLPHP</sequence>
<gene>
    <name evidence="2" type="ORF">GB928_006390</name>
</gene>
<evidence type="ECO:0000313" key="3">
    <source>
        <dbReference type="Proteomes" id="UP001177080"/>
    </source>
</evidence>
<dbReference type="EMBL" id="WHSC02000002">
    <property type="protein sequence ID" value="MDO6120810.1"/>
    <property type="molecule type" value="Genomic_DNA"/>
</dbReference>
<reference evidence="2" key="1">
    <citation type="submission" date="2022-04" db="EMBL/GenBank/DDBJ databases">
        <title>Shinella lacus sp. nov., a novel member of the genus Shinella from water.</title>
        <authorList>
            <person name="Deng Y."/>
        </authorList>
    </citation>
    <scope>NUCLEOTIDE SEQUENCE</scope>
    <source>
        <strain evidence="2">JCM 31239</strain>
    </source>
</reference>
<proteinExistence type="predicted"/>
<keyword evidence="3" id="KW-1185">Reference proteome</keyword>
<accession>A0ABT8XAP8</accession>
<feature type="transmembrane region" description="Helical" evidence="1">
    <location>
        <begin position="29"/>
        <end position="47"/>
    </location>
</feature>
<dbReference type="RefSeq" id="WP_244761751.1">
    <property type="nucleotide sequence ID" value="NZ_JALJCJ010000004.1"/>
</dbReference>
<evidence type="ECO:0000313" key="2">
    <source>
        <dbReference type="EMBL" id="MDO6120810.1"/>
    </source>
</evidence>
<protein>
    <submittedName>
        <fullName evidence="2">Uncharacterized protein</fullName>
    </submittedName>
</protein>
<comment type="caution">
    <text evidence="2">The sequence shown here is derived from an EMBL/GenBank/DDBJ whole genome shotgun (WGS) entry which is preliminary data.</text>
</comment>
<name>A0ABT8XAP8_9HYPH</name>
<keyword evidence="1" id="KW-0812">Transmembrane</keyword>
<keyword evidence="1" id="KW-1133">Transmembrane helix</keyword>
<organism evidence="2 3">
    <name type="scientific">Shinella curvata</name>
    <dbReference type="NCBI Taxonomy" id="1817964"/>
    <lineage>
        <taxon>Bacteria</taxon>
        <taxon>Pseudomonadati</taxon>
        <taxon>Pseudomonadota</taxon>
        <taxon>Alphaproteobacteria</taxon>
        <taxon>Hyphomicrobiales</taxon>
        <taxon>Rhizobiaceae</taxon>
        <taxon>Shinella</taxon>
    </lineage>
</organism>
<keyword evidence="1" id="KW-0472">Membrane</keyword>